<evidence type="ECO:0000256" key="1">
    <source>
        <dbReference type="ARBA" id="ARBA00009437"/>
    </source>
</evidence>
<name>A0ABQ6H0W2_9GAMM</name>
<dbReference type="InterPro" id="IPR036390">
    <property type="entry name" value="WH_DNA-bd_sf"/>
</dbReference>
<dbReference type="RefSeq" id="WP_284206844.1">
    <property type="nucleotide sequence ID" value="NZ_BSSU01000004.1"/>
</dbReference>
<evidence type="ECO:0000256" key="3">
    <source>
        <dbReference type="ARBA" id="ARBA00023125"/>
    </source>
</evidence>
<dbReference type="Pfam" id="PF00126">
    <property type="entry name" value="HTH_1"/>
    <property type="match status" value="1"/>
</dbReference>
<sequence length="294" mass="33120">MLNPVWLQTFVTLIDTGHFTKTAEKLFMTQPGVSQHISKLEHNCGHPLINRDKKSFELTEQGRLVYQYAQSLKQNEHALLEQLSFDDPNNGQCNISCSGALALVLYPKLTSLQVEHPGIVLKLKAAPNHQIIQEVQYGHTDIGLVTHIPNTSLFDVVKLGEEELCLTFAKQNIAQDILTLIKNDGLIDHPDAEHYLSLFIEHSHDNQLSKLTIKEIKTAGFINQISQILEPVAKGLGFTVLPKSAIDSFAQSNQLSCYQSTRKVMETIYLITRKNRQLPARFQQINSILAEHFT</sequence>
<dbReference type="PANTHER" id="PTHR30126:SF99">
    <property type="entry name" value="TRANSCRIPTIONAL REGULATOR LYSR FAMILY"/>
    <property type="match status" value="1"/>
</dbReference>
<dbReference type="CDD" id="cd05466">
    <property type="entry name" value="PBP2_LTTR_substrate"/>
    <property type="match status" value="1"/>
</dbReference>
<feature type="domain" description="HTH lysR-type" evidence="5">
    <location>
        <begin position="2"/>
        <end position="59"/>
    </location>
</feature>
<dbReference type="SUPFAM" id="SSF53850">
    <property type="entry name" value="Periplasmic binding protein-like II"/>
    <property type="match status" value="1"/>
</dbReference>
<evidence type="ECO:0000259" key="5">
    <source>
        <dbReference type="PROSITE" id="PS50931"/>
    </source>
</evidence>
<reference evidence="6 7" key="1">
    <citation type="submission" date="2023-03" db="EMBL/GenBank/DDBJ databases">
        <title>Draft genome sequence of Thalassotalea eurytherma JCM 18482T.</title>
        <authorList>
            <person name="Sawabe T."/>
        </authorList>
    </citation>
    <scope>NUCLEOTIDE SEQUENCE [LARGE SCALE GENOMIC DNA]</scope>
    <source>
        <strain evidence="6 7">JCM 18482</strain>
    </source>
</reference>
<evidence type="ECO:0000256" key="4">
    <source>
        <dbReference type="ARBA" id="ARBA00023163"/>
    </source>
</evidence>
<protein>
    <submittedName>
        <fullName evidence="6">LysR family transcriptional regulator</fullName>
    </submittedName>
</protein>
<keyword evidence="4" id="KW-0804">Transcription</keyword>
<dbReference type="InterPro" id="IPR036388">
    <property type="entry name" value="WH-like_DNA-bd_sf"/>
</dbReference>
<dbReference type="PANTHER" id="PTHR30126">
    <property type="entry name" value="HTH-TYPE TRANSCRIPTIONAL REGULATOR"/>
    <property type="match status" value="1"/>
</dbReference>
<gene>
    <name evidence="6" type="ORF">theurythT_09610</name>
</gene>
<keyword evidence="3" id="KW-0238">DNA-binding</keyword>
<dbReference type="InterPro" id="IPR000847">
    <property type="entry name" value="LysR_HTH_N"/>
</dbReference>
<accession>A0ABQ6H0W2</accession>
<comment type="caution">
    <text evidence="6">The sequence shown here is derived from an EMBL/GenBank/DDBJ whole genome shotgun (WGS) entry which is preliminary data.</text>
</comment>
<dbReference type="Pfam" id="PF03466">
    <property type="entry name" value="LysR_substrate"/>
    <property type="match status" value="1"/>
</dbReference>
<dbReference type="EMBL" id="BSSU01000004">
    <property type="protein sequence ID" value="GLX81509.1"/>
    <property type="molecule type" value="Genomic_DNA"/>
</dbReference>
<evidence type="ECO:0000313" key="7">
    <source>
        <dbReference type="Proteomes" id="UP001157133"/>
    </source>
</evidence>
<dbReference type="PROSITE" id="PS50931">
    <property type="entry name" value="HTH_LYSR"/>
    <property type="match status" value="1"/>
</dbReference>
<evidence type="ECO:0000313" key="6">
    <source>
        <dbReference type="EMBL" id="GLX81509.1"/>
    </source>
</evidence>
<dbReference type="SUPFAM" id="SSF46785">
    <property type="entry name" value="Winged helix' DNA-binding domain"/>
    <property type="match status" value="1"/>
</dbReference>
<dbReference type="InterPro" id="IPR005119">
    <property type="entry name" value="LysR_subst-bd"/>
</dbReference>
<comment type="similarity">
    <text evidence="1">Belongs to the LysR transcriptional regulatory family.</text>
</comment>
<dbReference type="PRINTS" id="PR00039">
    <property type="entry name" value="HTHLYSR"/>
</dbReference>
<organism evidence="6 7">
    <name type="scientific">Thalassotalea eurytherma</name>
    <dbReference type="NCBI Taxonomy" id="1144278"/>
    <lineage>
        <taxon>Bacteria</taxon>
        <taxon>Pseudomonadati</taxon>
        <taxon>Pseudomonadota</taxon>
        <taxon>Gammaproteobacteria</taxon>
        <taxon>Alteromonadales</taxon>
        <taxon>Colwelliaceae</taxon>
        <taxon>Thalassotalea</taxon>
    </lineage>
</organism>
<proteinExistence type="inferred from homology"/>
<keyword evidence="7" id="KW-1185">Reference proteome</keyword>
<dbReference type="Gene3D" id="1.10.10.10">
    <property type="entry name" value="Winged helix-like DNA-binding domain superfamily/Winged helix DNA-binding domain"/>
    <property type="match status" value="1"/>
</dbReference>
<evidence type="ECO:0000256" key="2">
    <source>
        <dbReference type="ARBA" id="ARBA00023015"/>
    </source>
</evidence>
<dbReference type="Proteomes" id="UP001157133">
    <property type="component" value="Unassembled WGS sequence"/>
</dbReference>
<keyword evidence="2" id="KW-0805">Transcription regulation</keyword>
<dbReference type="Gene3D" id="3.40.190.10">
    <property type="entry name" value="Periplasmic binding protein-like II"/>
    <property type="match status" value="2"/>
</dbReference>